<feature type="signal peptide" evidence="4">
    <location>
        <begin position="1"/>
        <end position="18"/>
    </location>
</feature>
<evidence type="ECO:0000256" key="3">
    <source>
        <dbReference type="SAM" id="Phobius"/>
    </source>
</evidence>
<dbReference type="Proteomes" id="UP001149090">
    <property type="component" value="Unassembled WGS sequence"/>
</dbReference>
<evidence type="ECO:0000256" key="2">
    <source>
        <dbReference type="ARBA" id="ARBA00022837"/>
    </source>
</evidence>
<dbReference type="Gene3D" id="2.60.40.150">
    <property type="entry name" value="C2 domain"/>
    <property type="match status" value="1"/>
</dbReference>
<keyword evidence="2" id="KW-0106">Calcium</keyword>
<dbReference type="Pfam" id="PF00168">
    <property type="entry name" value="C2"/>
    <property type="match status" value="1"/>
</dbReference>
<keyword evidence="3" id="KW-0812">Transmembrane</keyword>
<feature type="chain" id="PRO_5040386632" evidence="4">
    <location>
        <begin position="19"/>
        <end position="1496"/>
    </location>
</feature>
<name>A0A9Q0LHE6_ANAIG</name>
<dbReference type="PANTHER" id="PTHR46502:SF2">
    <property type="entry name" value="16 KDA PHLOEM PROTEIN 2"/>
    <property type="match status" value="1"/>
</dbReference>
<dbReference type="PANTHER" id="PTHR46502">
    <property type="entry name" value="C2 DOMAIN-CONTAINING"/>
    <property type="match status" value="1"/>
</dbReference>
<sequence length="1496" mass="168937">MKILFFLIIFTLFFLGETIKENKLTYEEKEVVENLKNRHEIGLSKQVLETIGFTQEEYKKAKEKGIKKHAAFKNYYKENGEMIKMRYHVEHSREITNIDFEEHIEDFQFLENSLDNSSTLFMRIRNSEESLKITKKWKKEDAIVCGNCDYPFYEPLEFPEELEVDMKDGRKIMKIKLKKINLEEVAHTIEATITGHPPYDPNLTNHLDSGLGWGPSYTKDWNVGFNYEDGKAKDIIPIYGNLITCSNCYLNLGIEFKFQISISWLSFKKFEFSIRPTFEASIEASLENVNWNEEKEVDIISEKELFLMIFGMGPLSVNLALYGGLSTKFTAEVSLQNMLKYGKKFIARGFLGVFYEHSQGWYNQSSLDHQFFTTSFFSNNPDLEISLGVALIPKIGISLYSAAKVEFSVEPTITTDFSVDNEHCQRGVVGYNTFFETTGKIGFPKIKLPVFSGLINEFLPQFWDFTIFGKTELTCSVCSGCLGDQNFSRDDGSYDPGDYSSNPNNKIMIQLLSFQNLDADGIFGDIDPYVIATLGSTSVRSSTASGQDPNWNSYPMKFTNFDPLSQITFDVYDEDTGNIDGYIGSGSLYVSDCLPDGCSNQAIQLSRDGNQNSGTIYVDVNTNIYDGVLHFLSGNNFPSSSGTYYLEYQRPGYATLETSHLTGANPFWNKVSCYSNLDDDTNFAIQAWEDITLQPDEQIGSNLSYNLGLCNSTRCYESYYIPDADPTYITMGVFKGTQSTIFGKPSDPISFNDWKLFVFDMQIPEGVRIINFYTYSQFLRFYLWSQGDSVTSVCDTPYFTKYGNGSYIWEDPPAGSTIFSLSASEATTPILVYLQKYSNFEGKSQGTLASNAVEFYDVDVDPTSAYADGMFIYASTTSLEAGKTGDPDLFIWDYNNNEWSAFSITSLVDEELLIAGYNCINAPSVCDWIWSWDTQIPGIYQMSIAVFAYQTSVQYSLSLGPYWNLIPGKETTLTSVLNSLILLEMMIPDGSDILGLQITADQTLPENFVASVYLCSKIVNSMDSHIFPSPTNFLYSFNFSDVNASGFLTFSNFGDAYAAIYFSEPYDGTFTATFNSWAQITSYEPIQRETNNDNEIQYFYYKVVSRDDTTNSQVIINLQKNTTDSNDTATYIIYASLSTWYPGPSSYDQMQTGNMEGTSMSFSAPYGTTVFFSIYRTTGRPYSVYQINVAEFFLPQYKGWTYFTSFLNTERFVMTTPPFLTNGMVLKIENMTETLTVFLALNDSLIIEYTDWVSTSSENSDFVITAESLSSRGVTVDDTLYFNIIPSSQDNPYFKFVDLIKPTISIYSDIDDEKIRSGNAWINFTLSEGDIVFQETISFEPIISNMFIDSFSSDLSISTGWIDIVAPSLKTDFNTTLNISIDLRSVLIRIPALSEYYITEDETLTINFDDQCFFPIIGFSSVQLVIPTSVVPTPTPTPLHISSESSNVGLISGIVVSSVVLIVAVVGISFYLIKKKKKNNNNDNSEIDSYLMEDFK</sequence>
<proteinExistence type="predicted"/>
<protein>
    <submittedName>
        <fullName evidence="6">Conserved serine proline-rich protein</fullName>
    </submittedName>
</protein>
<evidence type="ECO:0000256" key="1">
    <source>
        <dbReference type="ARBA" id="ARBA00022723"/>
    </source>
</evidence>
<dbReference type="PROSITE" id="PS50004">
    <property type="entry name" value="C2"/>
    <property type="match status" value="1"/>
</dbReference>
<accession>A0A9Q0LHE6</accession>
<dbReference type="SUPFAM" id="SSF49562">
    <property type="entry name" value="C2 domain (Calcium/lipid-binding domain, CaLB)"/>
    <property type="match status" value="1"/>
</dbReference>
<evidence type="ECO:0000313" key="6">
    <source>
        <dbReference type="EMBL" id="KAJ5072932.1"/>
    </source>
</evidence>
<keyword evidence="4" id="KW-0732">Signal</keyword>
<evidence type="ECO:0000313" key="7">
    <source>
        <dbReference type="Proteomes" id="UP001149090"/>
    </source>
</evidence>
<keyword evidence="3" id="KW-0472">Membrane</keyword>
<dbReference type="GO" id="GO:0046872">
    <property type="term" value="F:metal ion binding"/>
    <property type="evidence" value="ECO:0007669"/>
    <property type="project" value="UniProtKB-KW"/>
</dbReference>
<keyword evidence="1" id="KW-0479">Metal-binding</keyword>
<reference evidence="6" key="1">
    <citation type="submission" date="2022-10" db="EMBL/GenBank/DDBJ databases">
        <title>Novel sulphate-reducing endosymbionts in the free-living metamonad Anaeramoeba.</title>
        <authorList>
            <person name="Jerlstrom-Hultqvist J."/>
            <person name="Cepicka I."/>
            <person name="Gallot-Lavallee L."/>
            <person name="Salas-Leiva D."/>
            <person name="Curtis B.A."/>
            <person name="Zahonova K."/>
            <person name="Pipaliya S."/>
            <person name="Dacks J."/>
            <person name="Roger A.J."/>
        </authorList>
    </citation>
    <scope>NUCLEOTIDE SEQUENCE</scope>
    <source>
        <strain evidence="6">BMAN</strain>
    </source>
</reference>
<dbReference type="EMBL" id="JAPDFW010000078">
    <property type="protein sequence ID" value="KAJ5072932.1"/>
    <property type="molecule type" value="Genomic_DNA"/>
</dbReference>
<dbReference type="CDD" id="cd00030">
    <property type="entry name" value="C2"/>
    <property type="match status" value="1"/>
</dbReference>
<feature type="domain" description="C2" evidence="5">
    <location>
        <begin position="484"/>
        <end position="607"/>
    </location>
</feature>
<dbReference type="InterPro" id="IPR035892">
    <property type="entry name" value="C2_domain_sf"/>
</dbReference>
<organism evidence="6 7">
    <name type="scientific">Anaeramoeba ignava</name>
    <name type="common">Anaerobic marine amoeba</name>
    <dbReference type="NCBI Taxonomy" id="1746090"/>
    <lineage>
        <taxon>Eukaryota</taxon>
        <taxon>Metamonada</taxon>
        <taxon>Anaeramoebidae</taxon>
        <taxon>Anaeramoeba</taxon>
    </lineage>
</organism>
<keyword evidence="3" id="KW-1133">Transmembrane helix</keyword>
<dbReference type="SMART" id="SM00239">
    <property type="entry name" value="C2"/>
    <property type="match status" value="1"/>
</dbReference>
<gene>
    <name evidence="6" type="ORF">M0811_09146</name>
</gene>
<evidence type="ECO:0000256" key="4">
    <source>
        <dbReference type="SAM" id="SignalP"/>
    </source>
</evidence>
<keyword evidence="7" id="KW-1185">Reference proteome</keyword>
<feature type="transmembrane region" description="Helical" evidence="3">
    <location>
        <begin position="1448"/>
        <end position="1473"/>
    </location>
</feature>
<dbReference type="OrthoDB" id="1029639at2759"/>
<dbReference type="InterPro" id="IPR000008">
    <property type="entry name" value="C2_dom"/>
</dbReference>
<comment type="caution">
    <text evidence="6">The sequence shown here is derived from an EMBL/GenBank/DDBJ whole genome shotgun (WGS) entry which is preliminary data.</text>
</comment>
<evidence type="ECO:0000259" key="5">
    <source>
        <dbReference type="PROSITE" id="PS50004"/>
    </source>
</evidence>